<feature type="compositionally biased region" description="Gly residues" evidence="1">
    <location>
        <begin position="335"/>
        <end position="349"/>
    </location>
</feature>
<gene>
    <name evidence="2" type="ORF">UFOPK3662_02831</name>
</gene>
<proteinExistence type="predicted"/>
<organism evidence="2">
    <name type="scientific">freshwater metagenome</name>
    <dbReference type="NCBI Taxonomy" id="449393"/>
    <lineage>
        <taxon>unclassified sequences</taxon>
        <taxon>metagenomes</taxon>
        <taxon>ecological metagenomes</taxon>
    </lineage>
</organism>
<dbReference type="EMBL" id="CAFBMW010000027">
    <property type="protein sequence ID" value="CAB4955298.1"/>
    <property type="molecule type" value="Genomic_DNA"/>
</dbReference>
<protein>
    <submittedName>
        <fullName evidence="2">Unannotated protein</fullName>
    </submittedName>
</protein>
<feature type="compositionally biased region" description="Gly residues" evidence="1">
    <location>
        <begin position="226"/>
        <end position="240"/>
    </location>
</feature>
<evidence type="ECO:0000313" key="2">
    <source>
        <dbReference type="EMBL" id="CAB4955298.1"/>
    </source>
</evidence>
<feature type="region of interest" description="Disordered" evidence="1">
    <location>
        <begin position="170"/>
        <end position="443"/>
    </location>
</feature>
<feature type="compositionally biased region" description="Low complexity" evidence="1">
    <location>
        <begin position="363"/>
        <end position="373"/>
    </location>
</feature>
<feature type="compositionally biased region" description="Low complexity" evidence="1">
    <location>
        <begin position="296"/>
        <end position="321"/>
    </location>
</feature>
<reference evidence="2" key="1">
    <citation type="submission" date="2020-05" db="EMBL/GenBank/DDBJ databases">
        <authorList>
            <person name="Chiriac C."/>
            <person name="Salcher M."/>
            <person name="Ghai R."/>
            <person name="Kavagutti S V."/>
        </authorList>
    </citation>
    <scope>NUCLEOTIDE SEQUENCE</scope>
</reference>
<feature type="compositionally biased region" description="Basic and acidic residues" evidence="1">
    <location>
        <begin position="416"/>
        <end position="430"/>
    </location>
</feature>
<feature type="compositionally biased region" description="Pro residues" evidence="1">
    <location>
        <begin position="190"/>
        <end position="217"/>
    </location>
</feature>
<feature type="compositionally biased region" description="Gly residues" evidence="1">
    <location>
        <begin position="391"/>
        <end position="401"/>
    </location>
</feature>
<name>A0A6J7KGB5_9ZZZZ</name>
<feature type="compositionally biased region" description="Low complexity" evidence="1">
    <location>
        <begin position="241"/>
        <end position="251"/>
    </location>
</feature>
<accession>A0A6J7KGB5</accession>
<sequence>MAGYYETQVRRAMLTVGDTDVLNEMAAGWRSSIPALSRVEEELTAGIRGLRGHDQLGEQTRDAAVGAFRDLREHLVEQRRLLGRTSQALDAAGEVIGQVKALVRVWDRVGAPRPPGPAPQPTADSDQTAYLAAATLHHRASARHAFQVQQREEEAREAWEALNRVFQESEDKIRSAHGIPRETPTNEPEPVWPPHGWPGPPPPEPDPDWPVLPPWPPVRTTDPVGPGHGPGTGPGQGPGVVPGVVPGADPGSAHPLPPGGAPQPGHHPQPPGWGHDGPPSTTVAGTPQGGVAYTSGGPSTPAGFAAPTAPAGAGMPPLAMPGAGGMPGAAAAGAGVAGAGARAGAGAGAGAARAGQAGGASGRGSRAGRTAAGAVGGKGSQQASGRAKVGQGRGGGAGRGASAGAAGSRGGRRKDRSAPSRDDLLGTDDHWLDDEGTAPDVLR</sequence>
<evidence type="ECO:0000256" key="1">
    <source>
        <dbReference type="SAM" id="MobiDB-lite"/>
    </source>
</evidence>
<feature type="compositionally biased region" description="Pro residues" evidence="1">
    <location>
        <begin position="255"/>
        <end position="271"/>
    </location>
</feature>
<dbReference type="AlphaFoldDB" id="A0A6J7KGB5"/>